<gene>
    <name evidence="2" type="ORF">PWA60_27985</name>
</gene>
<feature type="signal peptide" evidence="1">
    <location>
        <begin position="1"/>
        <end position="21"/>
    </location>
</feature>
<keyword evidence="2" id="KW-0614">Plasmid</keyword>
<keyword evidence="1" id="KW-0732">Signal</keyword>
<evidence type="ECO:0000313" key="3">
    <source>
        <dbReference type="Proteomes" id="UP001217631"/>
    </source>
</evidence>
<dbReference type="RefSeq" id="WP_275000359.1">
    <property type="nucleotide sequence ID" value="NZ_CP118678.1"/>
</dbReference>
<sequence length="124" mass="13784">MAKLFKASALLCIALMAGCSAKYEPRETIVDTEQKPVKEMYAPKTELERRAYSEGVSQVLTDMKGKMRARDRFTWDAPQIQCGVKIPGQVVNGMLIPEHEECVQIAPGRWSEEAPTFLPVLGGN</sequence>
<reference evidence="2" key="1">
    <citation type="submission" date="2023-02" db="EMBL/GenBank/DDBJ databases">
        <title>tmexCD-toprJ-like cluster.</title>
        <authorList>
            <person name="Gao X."/>
            <person name="Wang C."/>
            <person name="Liu J."/>
        </authorList>
    </citation>
    <scope>NUCLEOTIDE SEQUENCE</scope>
    <source>
        <strain evidence="2">GDW21C697WI</strain>
        <plasmid evidence="2">pHNGDW697-1</plasmid>
    </source>
</reference>
<feature type="chain" id="PRO_5042572257" description="Lipoprotein" evidence="1">
    <location>
        <begin position="22"/>
        <end position="124"/>
    </location>
</feature>
<protein>
    <recommendedName>
        <fullName evidence="4">Lipoprotein</fullName>
    </recommendedName>
</protein>
<geneLocation type="plasmid" evidence="2 3">
    <name>pHNGDW697-1</name>
</geneLocation>
<proteinExistence type="predicted"/>
<evidence type="ECO:0000256" key="1">
    <source>
        <dbReference type="SAM" id="SignalP"/>
    </source>
</evidence>
<dbReference type="EMBL" id="CP118678">
    <property type="protein sequence ID" value="WEA23315.1"/>
    <property type="molecule type" value="Genomic_DNA"/>
</dbReference>
<dbReference type="Proteomes" id="UP001217631">
    <property type="component" value="Plasmid pHNGDW697-1"/>
</dbReference>
<evidence type="ECO:0008006" key="4">
    <source>
        <dbReference type="Google" id="ProtNLM"/>
    </source>
</evidence>
<organism evidence="2 3">
    <name type="scientific">Pseudomonas juntendi</name>
    <dbReference type="NCBI Taxonomy" id="2666183"/>
    <lineage>
        <taxon>Bacteria</taxon>
        <taxon>Pseudomonadati</taxon>
        <taxon>Pseudomonadota</taxon>
        <taxon>Gammaproteobacteria</taxon>
        <taxon>Pseudomonadales</taxon>
        <taxon>Pseudomonadaceae</taxon>
        <taxon>Pseudomonas</taxon>
    </lineage>
</organism>
<accession>A0AAJ5V4B1</accession>
<evidence type="ECO:0000313" key="2">
    <source>
        <dbReference type="EMBL" id="WEA23315.1"/>
    </source>
</evidence>
<dbReference type="PROSITE" id="PS51257">
    <property type="entry name" value="PROKAR_LIPOPROTEIN"/>
    <property type="match status" value="1"/>
</dbReference>
<name>A0AAJ5V4B1_9PSED</name>
<dbReference type="AlphaFoldDB" id="A0AAJ5V4B1"/>